<gene>
    <name evidence="5" type="ORF">PoB_006864100</name>
</gene>
<dbReference type="InterPro" id="IPR029058">
    <property type="entry name" value="AB_hydrolase_fold"/>
</dbReference>
<keyword evidence="6" id="KW-1185">Reference proteome</keyword>
<evidence type="ECO:0000313" key="6">
    <source>
        <dbReference type="Proteomes" id="UP000735302"/>
    </source>
</evidence>
<protein>
    <recommendedName>
        <fullName evidence="3">Carboxylic ester hydrolase</fullName>
        <ecNumber evidence="3">3.1.1.-</ecNumber>
    </recommendedName>
</protein>
<organism evidence="5 6">
    <name type="scientific">Plakobranchus ocellatus</name>
    <dbReference type="NCBI Taxonomy" id="259542"/>
    <lineage>
        <taxon>Eukaryota</taxon>
        <taxon>Metazoa</taxon>
        <taxon>Spiralia</taxon>
        <taxon>Lophotrochozoa</taxon>
        <taxon>Mollusca</taxon>
        <taxon>Gastropoda</taxon>
        <taxon>Heterobranchia</taxon>
        <taxon>Euthyneura</taxon>
        <taxon>Panpulmonata</taxon>
        <taxon>Sacoglossa</taxon>
        <taxon>Placobranchoidea</taxon>
        <taxon>Plakobranchidae</taxon>
        <taxon>Plakobranchus</taxon>
    </lineage>
</organism>
<evidence type="ECO:0000256" key="3">
    <source>
        <dbReference type="RuleBase" id="RU361235"/>
    </source>
</evidence>
<name>A0AAV4DE55_9GAST</name>
<dbReference type="InterPro" id="IPR002018">
    <property type="entry name" value="CarbesteraseB"/>
</dbReference>
<dbReference type="InterPro" id="IPR051093">
    <property type="entry name" value="Neuroligin/BSAL"/>
</dbReference>
<dbReference type="Proteomes" id="UP000735302">
    <property type="component" value="Unassembled WGS sequence"/>
</dbReference>
<dbReference type="PANTHER" id="PTHR43903">
    <property type="entry name" value="NEUROLIGIN"/>
    <property type="match status" value="1"/>
</dbReference>
<comment type="similarity">
    <text evidence="1 3">Belongs to the type-B carboxylesterase/lipase family.</text>
</comment>
<dbReference type="Pfam" id="PF00135">
    <property type="entry name" value="COesterase"/>
    <property type="match status" value="2"/>
</dbReference>
<evidence type="ECO:0000313" key="5">
    <source>
        <dbReference type="EMBL" id="GFO42136.1"/>
    </source>
</evidence>
<sequence length="579" mass="64314">MDSRALFRTCCSRAPGDSFSSESVSLVQVMVWIHGGGFMSGSASPYSPSRMVTDGDVIVVTIQYRLAAFGFLSTGDGAVPGNMGMRDQLLAVNWVKDNIRQFGGDPNDITIFGESAGSASVAALALTPGSKGLFTKAILQSGTLIAPWALVRNPQEKFYQFAERAGCRPWIYNPWNKLSYHQNMITCLRTKSGREIFDANPKYDVPNLPIDRGFGELTEFGLVTDYDFFPKAPLDLLKDKSYLQRQGVLNRTYMIGMTDNEGILGVMMYPQEKYGEITKPSNVASLIRSIVNGYLSWPAESGALNAVDFLYSFPRDADGNIPLQKVIDLYSDDLMTVPIMVFTRALVDASPSTPVYMYLFDSEPKVSNPRACPITPVYMYLFDLEPKVTNPRACSSTRVYMYLFDSEPKVGNPRACPSTPVYIYLFDSEPKVGNPRACPSTPVYLYLFDSEPKLKDPDGPISGTNHGMDLFHEFDGVGVDGLETLYFYANRDPAKYPIIASAFRGYVTQFAKTGNPVSSPSSSWPRYDRQNEQYLAISSQPEVRQHLYAQRVSLWTDFLPKMATSFFSGRNSGRPAFSG</sequence>
<feature type="domain" description="Carboxylesterase type B" evidence="4">
    <location>
        <begin position="25"/>
        <end position="367"/>
    </location>
</feature>
<dbReference type="GO" id="GO:0016787">
    <property type="term" value="F:hydrolase activity"/>
    <property type="evidence" value="ECO:0007669"/>
    <property type="project" value="UniProtKB-KW"/>
</dbReference>
<dbReference type="EMBL" id="BLXT01007756">
    <property type="protein sequence ID" value="GFO42136.1"/>
    <property type="molecule type" value="Genomic_DNA"/>
</dbReference>
<dbReference type="InterPro" id="IPR019826">
    <property type="entry name" value="Carboxylesterase_B_AS"/>
</dbReference>
<accession>A0AAV4DE55</accession>
<dbReference type="AlphaFoldDB" id="A0AAV4DE55"/>
<dbReference type="EC" id="3.1.1.-" evidence="3"/>
<dbReference type="PROSITE" id="PS00122">
    <property type="entry name" value="CARBOXYLESTERASE_B_1"/>
    <property type="match status" value="1"/>
</dbReference>
<evidence type="ECO:0000259" key="4">
    <source>
        <dbReference type="Pfam" id="PF00135"/>
    </source>
</evidence>
<dbReference type="SUPFAM" id="SSF53474">
    <property type="entry name" value="alpha/beta-Hydrolases"/>
    <property type="match status" value="1"/>
</dbReference>
<evidence type="ECO:0000256" key="2">
    <source>
        <dbReference type="ARBA" id="ARBA00022801"/>
    </source>
</evidence>
<proteinExistence type="inferred from homology"/>
<evidence type="ECO:0000256" key="1">
    <source>
        <dbReference type="ARBA" id="ARBA00005964"/>
    </source>
</evidence>
<dbReference type="Gene3D" id="3.40.50.1820">
    <property type="entry name" value="alpha/beta hydrolase"/>
    <property type="match status" value="2"/>
</dbReference>
<comment type="caution">
    <text evidence="5">The sequence shown here is derived from an EMBL/GenBank/DDBJ whole genome shotgun (WGS) entry which is preliminary data.</text>
</comment>
<reference evidence="5 6" key="1">
    <citation type="journal article" date="2021" name="Elife">
        <title>Chloroplast acquisition without the gene transfer in kleptoplastic sea slugs, Plakobranchus ocellatus.</title>
        <authorList>
            <person name="Maeda T."/>
            <person name="Takahashi S."/>
            <person name="Yoshida T."/>
            <person name="Shimamura S."/>
            <person name="Takaki Y."/>
            <person name="Nagai Y."/>
            <person name="Toyoda A."/>
            <person name="Suzuki Y."/>
            <person name="Arimoto A."/>
            <person name="Ishii H."/>
            <person name="Satoh N."/>
            <person name="Nishiyama T."/>
            <person name="Hasebe M."/>
            <person name="Maruyama T."/>
            <person name="Minagawa J."/>
            <person name="Obokata J."/>
            <person name="Shigenobu S."/>
        </authorList>
    </citation>
    <scope>NUCLEOTIDE SEQUENCE [LARGE SCALE GENOMIC DNA]</scope>
</reference>
<keyword evidence="2 3" id="KW-0378">Hydrolase</keyword>
<feature type="domain" description="Carboxylesterase type B" evidence="4">
    <location>
        <begin position="439"/>
        <end position="555"/>
    </location>
</feature>